<dbReference type="InterPro" id="IPR001283">
    <property type="entry name" value="CRISP-related"/>
</dbReference>
<dbReference type="InterPro" id="IPR014044">
    <property type="entry name" value="CAP_dom"/>
</dbReference>
<accession>A0A6A6V6H9</accession>
<evidence type="ECO:0000259" key="2">
    <source>
        <dbReference type="SMART" id="SM00198"/>
    </source>
</evidence>
<sequence length="198" mass="22648">MKLTPLLLVAAATRILGTPIDDRNVPSITDPNFIGRILDAHWYWRRIHCAQDLQWDHKLAEKALHAVSECTQKPKHEHAGSNLSSVGPTPKAYEKWLEMCRTIVHGWYEEEGKYPYHDPTYDDAWAHFTQLVWRDSSRVGCAVVHCPDHVDWPGRLYCLYENVGNVVNDGEYQKNVWGKVCGDPGHDRAGTPVNQLKH</sequence>
<feature type="domain" description="SCP" evidence="2">
    <location>
        <begin position="32"/>
        <end position="168"/>
    </location>
</feature>
<evidence type="ECO:0000256" key="1">
    <source>
        <dbReference type="SAM" id="SignalP"/>
    </source>
</evidence>
<dbReference type="EMBL" id="MU006578">
    <property type="protein sequence ID" value="KAF2746292.1"/>
    <property type="molecule type" value="Genomic_DNA"/>
</dbReference>
<organism evidence="3 4">
    <name type="scientific">Sporormia fimetaria CBS 119925</name>
    <dbReference type="NCBI Taxonomy" id="1340428"/>
    <lineage>
        <taxon>Eukaryota</taxon>
        <taxon>Fungi</taxon>
        <taxon>Dikarya</taxon>
        <taxon>Ascomycota</taxon>
        <taxon>Pezizomycotina</taxon>
        <taxon>Dothideomycetes</taxon>
        <taxon>Pleosporomycetidae</taxon>
        <taxon>Pleosporales</taxon>
        <taxon>Sporormiaceae</taxon>
        <taxon>Sporormia</taxon>
    </lineage>
</organism>
<dbReference type="SMART" id="SM00198">
    <property type="entry name" value="SCP"/>
    <property type="match status" value="1"/>
</dbReference>
<dbReference type="PRINTS" id="PR00837">
    <property type="entry name" value="V5TPXLIKE"/>
</dbReference>
<dbReference type="OrthoDB" id="337038at2759"/>
<gene>
    <name evidence="3" type="ORF">M011DRAFT_478284</name>
</gene>
<name>A0A6A6V6H9_9PLEO</name>
<protein>
    <submittedName>
        <fullName evidence="3">PR-1-like protein</fullName>
    </submittedName>
</protein>
<dbReference type="Gene3D" id="3.40.33.10">
    <property type="entry name" value="CAP"/>
    <property type="match status" value="1"/>
</dbReference>
<dbReference type="Proteomes" id="UP000799440">
    <property type="component" value="Unassembled WGS sequence"/>
</dbReference>
<dbReference type="PANTHER" id="PTHR10334">
    <property type="entry name" value="CYSTEINE-RICH SECRETORY PROTEIN-RELATED"/>
    <property type="match status" value="1"/>
</dbReference>
<dbReference type="SUPFAM" id="SSF55797">
    <property type="entry name" value="PR-1-like"/>
    <property type="match status" value="1"/>
</dbReference>
<dbReference type="InterPro" id="IPR035940">
    <property type="entry name" value="CAP_sf"/>
</dbReference>
<keyword evidence="4" id="KW-1185">Reference proteome</keyword>
<dbReference type="Pfam" id="PF00188">
    <property type="entry name" value="CAP"/>
    <property type="match status" value="1"/>
</dbReference>
<feature type="chain" id="PRO_5025371624" evidence="1">
    <location>
        <begin position="18"/>
        <end position="198"/>
    </location>
</feature>
<proteinExistence type="predicted"/>
<evidence type="ECO:0000313" key="4">
    <source>
        <dbReference type="Proteomes" id="UP000799440"/>
    </source>
</evidence>
<keyword evidence="1" id="KW-0732">Signal</keyword>
<reference evidence="3" key="1">
    <citation type="journal article" date="2020" name="Stud. Mycol.">
        <title>101 Dothideomycetes genomes: a test case for predicting lifestyles and emergence of pathogens.</title>
        <authorList>
            <person name="Haridas S."/>
            <person name="Albert R."/>
            <person name="Binder M."/>
            <person name="Bloem J."/>
            <person name="Labutti K."/>
            <person name="Salamov A."/>
            <person name="Andreopoulos B."/>
            <person name="Baker S."/>
            <person name="Barry K."/>
            <person name="Bills G."/>
            <person name="Bluhm B."/>
            <person name="Cannon C."/>
            <person name="Castanera R."/>
            <person name="Culley D."/>
            <person name="Daum C."/>
            <person name="Ezra D."/>
            <person name="Gonzalez J."/>
            <person name="Henrissat B."/>
            <person name="Kuo A."/>
            <person name="Liang C."/>
            <person name="Lipzen A."/>
            <person name="Lutzoni F."/>
            <person name="Magnuson J."/>
            <person name="Mondo S."/>
            <person name="Nolan M."/>
            <person name="Ohm R."/>
            <person name="Pangilinan J."/>
            <person name="Park H.-J."/>
            <person name="Ramirez L."/>
            <person name="Alfaro M."/>
            <person name="Sun H."/>
            <person name="Tritt A."/>
            <person name="Yoshinaga Y."/>
            <person name="Zwiers L.-H."/>
            <person name="Turgeon B."/>
            <person name="Goodwin S."/>
            <person name="Spatafora J."/>
            <person name="Crous P."/>
            <person name="Grigoriev I."/>
        </authorList>
    </citation>
    <scope>NUCLEOTIDE SEQUENCE</scope>
    <source>
        <strain evidence="3">CBS 119925</strain>
    </source>
</reference>
<feature type="signal peptide" evidence="1">
    <location>
        <begin position="1"/>
        <end position="17"/>
    </location>
</feature>
<evidence type="ECO:0000313" key="3">
    <source>
        <dbReference type="EMBL" id="KAF2746292.1"/>
    </source>
</evidence>
<dbReference type="AlphaFoldDB" id="A0A6A6V6H9"/>